<dbReference type="InterPro" id="IPR000432">
    <property type="entry name" value="DNA_mismatch_repair_MutS_C"/>
</dbReference>
<keyword evidence="6 9" id="KW-0238">DNA-binding</keyword>
<dbReference type="SUPFAM" id="SSF55271">
    <property type="entry name" value="DNA repair protein MutS, domain I"/>
    <property type="match status" value="1"/>
</dbReference>
<dbReference type="InterPro" id="IPR007860">
    <property type="entry name" value="DNA_mmatch_repair_MutS_con_dom"/>
</dbReference>
<dbReference type="Gene3D" id="3.30.420.110">
    <property type="entry name" value="MutS, connector domain"/>
    <property type="match status" value="1"/>
</dbReference>
<dbReference type="PIRSF" id="PIRSF037677">
    <property type="entry name" value="DNA_mis_repair_Msh6"/>
    <property type="match status" value="1"/>
</dbReference>
<gene>
    <name evidence="9 12" type="primary">mutS</name>
    <name evidence="12" type="ORF">GCM10009093_04210</name>
</gene>
<evidence type="ECO:0000313" key="13">
    <source>
        <dbReference type="Proteomes" id="UP001500791"/>
    </source>
</evidence>
<dbReference type="InterPro" id="IPR036187">
    <property type="entry name" value="DNA_mismatch_repair_MutS_sf"/>
</dbReference>
<dbReference type="Pfam" id="PF05188">
    <property type="entry name" value="MutS_II"/>
    <property type="match status" value="1"/>
</dbReference>
<dbReference type="Gene3D" id="1.10.1420.10">
    <property type="match status" value="2"/>
</dbReference>
<name>A0ABN0Y1V1_9CAUL</name>
<dbReference type="Pfam" id="PF01624">
    <property type="entry name" value="MutS_I"/>
    <property type="match status" value="1"/>
</dbReference>
<dbReference type="InterPro" id="IPR007861">
    <property type="entry name" value="DNA_mismatch_repair_MutS_clamp"/>
</dbReference>
<evidence type="ECO:0000256" key="5">
    <source>
        <dbReference type="ARBA" id="ARBA00022840"/>
    </source>
</evidence>
<dbReference type="InterPro" id="IPR016151">
    <property type="entry name" value="DNA_mismatch_repair_MutS_N"/>
</dbReference>
<dbReference type="InterPro" id="IPR036678">
    <property type="entry name" value="MutS_con_dom_sf"/>
</dbReference>
<dbReference type="CDD" id="cd03284">
    <property type="entry name" value="ABC_MutS1"/>
    <property type="match status" value="1"/>
</dbReference>
<dbReference type="RefSeq" id="WP_167175907.1">
    <property type="nucleotide sequence ID" value="NZ_BAAAEJ010000003.1"/>
</dbReference>
<organism evidence="12 13">
    <name type="scientific">Brevundimonas terrae</name>
    <dbReference type="NCBI Taxonomy" id="363631"/>
    <lineage>
        <taxon>Bacteria</taxon>
        <taxon>Pseudomonadati</taxon>
        <taxon>Pseudomonadota</taxon>
        <taxon>Alphaproteobacteria</taxon>
        <taxon>Caulobacterales</taxon>
        <taxon>Caulobacteraceae</taxon>
        <taxon>Brevundimonas</taxon>
    </lineage>
</organism>
<evidence type="ECO:0000256" key="7">
    <source>
        <dbReference type="ARBA" id="ARBA00023204"/>
    </source>
</evidence>
<feature type="binding site" evidence="9">
    <location>
        <begin position="655"/>
        <end position="662"/>
    </location>
    <ligand>
        <name>ATP</name>
        <dbReference type="ChEBI" id="CHEBI:30616"/>
    </ligand>
</feature>
<accession>A0ABN0Y1V1</accession>
<dbReference type="SUPFAM" id="SSF48334">
    <property type="entry name" value="DNA repair protein MutS, domain III"/>
    <property type="match status" value="1"/>
</dbReference>
<dbReference type="Pfam" id="PF05190">
    <property type="entry name" value="MutS_IV"/>
    <property type="match status" value="1"/>
</dbReference>
<evidence type="ECO:0000259" key="11">
    <source>
        <dbReference type="PROSITE" id="PS00486"/>
    </source>
</evidence>
<dbReference type="InterPro" id="IPR027417">
    <property type="entry name" value="P-loop_NTPase"/>
</dbReference>
<evidence type="ECO:0000313" key="12">
    <source>
        <dbReference type="EMBL" id="GAA0380377.1"/>
    </source>
</evidence>
<dbReference type="InterPro" id="IPR007695">
    <property type="entry name" value="DNA_mismatch_repair_MutS-lik_N"/>
</dbReference>
<comment type="caution">
    <text evidence="12">The sequence shown here is derived from an EMBL/GenBank/DDBJ whole genome shotgun (WGS) entry which is preliminary data.</text>
</comment>
<keyword evidence="5 9" id="KW-0067">ATP-binding</keyword>
<evidence type="ECO:0000256" key="6">
    <source>
        <dbReference type="ARBA" id="ARBA00023125"/>
    </source>
</evidence>
<dbReference type="Gene3D" id="6.10.140.430">
    <property type="match status" value="1"/>
</dbReference>
<dbReference type="InterPro" id="IPR017261">
    <property type="entry name" value="DNA_mismatch_repair_MutS/MSH"/>
</dbReference>
<keyword evidence="7 9" id="KW-0234">DNA repair</keyword>
<dbReference type="InterPro" id="IPR005748">
    <property type="entry name" value="DNA_mismatch_repair_MutS"/>
</dbReference>
<dbReference type="Gene3D" id="3.40.1170.10">
    <property type="entry name" value="DNA repair protein MutS, domain I"/>
    <property type="match status" value="1"/>
</dbReference>
<dbReference type="HAMAP" id="MF_00096">
    <property type="entry name" value="MutS"/>
    <property type="match status" value="1"/>
</dbReference>
<dbReference type="PROSITE" id="PS00486">
    <property type="entry name" value="DNA_MISMATCH_REPAIR_2"/>
    <property type="match status" value="1"/>
</dbReference>
<reference evidence="12 13" key="1">
    <citation type="journal article" date="2019" name="Int. J. Syst. Evol. Microbiol.">
        <title>The Global Catalogue of Microorganisms (GCM) 10K type strain sequencing project: providing services to taxonomists for standard genome sequencing and annotation.</title>
        <authorList>
            <consortium name="The Broad Institute Genomics Platform"/>
            <consortium name="The Broad Institute Genome Sequencing Center for Infectious Disease"/>
            <person name="Wu L."/>
            <person name="Ma J."/>
        </authorList>
    </citation>
    <scope>NUCLEOTIDE SEQUENCE [LARGE SCALE GENOMIC DNA]</scope>
    <source>
        <strain evidence="12 13">JCM 13476</strain>
    </source>
</reference>
<evidence type="ECO:0000256" key="1">
    <source>
        <dbReference type="ARBA" id="ARBA00006271"/>
    </source>
</evidence>
<keyword evidence="4 9" id="KW-0227">DNA damage</keyword>
<feature type="domain" description="DNA mismatch repair proteins mutS family" evidence="11">
    <location>
        <begin position="729"/>
        <end position="745"/>
    </location>
</feature>
<dbReference type="InterPro" id="IPR045076">
    <property type="entry name" value="MutS"/>
</dbReference>
<dbReference type="SMART" id="SM00534">
    <property type="entry name" value="MUTSac"/>
    <property type="match status" value="1"/>
</dbReference>
<dbReference type="NCBIfam" id="TIGR01070">
    <property type="entry name" value="mutS1"/>
    <property type="match status" value="1"/>
</dbReference>
<dbReference type="Pfam" id="PF05192">
    <property type="entry name" value="MutS_III"/>
    <property type="match status" value="1"/>
</dbReference>
<evidence type="ECO:0000256" key="10">
    <source>
        <dbReference type="RuleBase" id="RU003756"/>
    </source>
</evidence>
<dbReference type="PANTHER" id="PTHR11361:SF34">
    <property type="entry name" value="DNA MISMATCH REPAIR PROTEIN MSH1, MITOCHONDRIAL"/>
    <property type="match status" value="1"/>
</dbReference>
<keyword evidence="13" id="KW-1185">Reference proteome</keyword>
<sequence>MNAPLAHPPKIDLTPDAGTTPVMAQFLTAKAAHPDAMLFFRMGDFYELFFDDAAQASAALGIALTKRGKHRGEDIPMAGVPAHAMDGYLARLIRQGFKVAVCEQVEDPSEAKKRGSKAVVRRDVVRVVTPGTLTEDNLLDARGANRLAAVVIRKGRAAVAVVELSAGMVDSVACDVGDLGAVLAAFRPSEVLVPDRLFSDGDMKAALDGSGGVVQAMPQALAEPNGARDRVQRLYGVSALDGFGAFEETEVSALGLIAAYLETTQAGKIPALAAPRRSGDVGHLAIDPSTRNSLEIDRTQRGERDGSLLHAIDRTVTSGGARSLAERISRPMCDPARINADLDAVAWMVENRPLRRDLRDLLRASADVARATSRLALGRGGPRDLAAIRSGLMTAEGLGALFATSLRDPLAEPPVRISAGLDRLALDGELSNLLAELKEGLIEEPSHLVRDGGFVESGHRPELDAARALRDDSRRVIADLETRAVNDSGVAFKVRHNAVLGYFLEATAKAAEPLMRAGPDSPFIHRQTLANQVRFTTVELSELDAKISQAGHRALAIETETFEGWRREVARLAPLLQAVAVAIAELDAHAGLAEWAEEVGAVRPSVDDSLGFAIEGGRHPVVEAAVKAQGQPYTPNDCRLSGDGLSGSRLSIVTGPNMAGKSTFLRQNALLVILAQAGAFVPARSMQLGVVDRLFSRVGAGDDLARGRSTFMMEMVETAAILTQATPRSFVVLDEIGRGTATYDGLAIAWATAEALHEINRARTLFATHYHELAQLEERLDYVSNLSMAAKEWNGDLVFLHEAVTGAADRSYGVQVARLAGVPPKVVARAKSVLEKLEKEKTSSSNLGDLPLFAMVQPAPEPSGPSELDLAMKDINPDDLTPREALEALYRLKGLAQ</sequence>
<evidence type="ECO:0000256" key="9">
    <source>
        <dbReference type="HAMAP-Rule" id="MF_00096"/>
    </source>
</evidence>
<comment type="similarity">
    <text evidence="1 9 10">Belongs to the DNA mismatch repair MutS family.</text>
</comment>
<dbReference type="Proteomes" id="UP001500791">
    <property type="component" value="Unassembled WGS sequence"/>
</dbReference>
<evidence type="ECO:0000256" key="2">
    <source>
        <dbReference type="ARBA" id="ARBA00021982"/>
    </source>
</evidence>
<dbReference type="Gene3D" id="3.40.50.300">
    <property type="entry name" value="P-loop containing nucleotide triphosphate hydrolases"/>
    <property type="match status" value="1"/>
</dbReference>
<evidence type="ECO:0000256" key="3">
    <source>
        <dbReference type="ARBA" id="ARBA00022741"/>
    </source>
</evidence>
<keyword evidence="3 9" id="KW-0547">Nucleotide-binding</keyword>
<comment type="function">
    <text evidence="8 9">This protein is involved in the repair of mismatches in DNA. It is possible that it carries out the mismatch recognition step. This protein has a weak ATPase activity.</text>
</comment>
<dbReference type="SUPFAM" id="SSF53150">
    <property type="entry name" value="DNA repair protein MutS, domain II"/>
    <property type="match status" value="1"/>
</dbReference>
<dbReference type="EMBL" id="BAAAEJ010000003">
    <property type="protein sequence ID" value="GAA0380377.1"/>
    <property type="molecule type" value="Genomic_DNA"/>
</dbReference>
<evidence type="ECO:0000256" key="4">
    <source>
        <dbReference type="ARBA" id="ARBA00022763"/>
    </source>
</evidence>
<dbReference type="SUPFAM" id="SSF52540">
    <property type="entry name" value="P-loop containing nucleoside triphosphate hydrolases"/>
    <property type="match status" value="1"/>
</dbReference>
<dbReference type="SMART" id="SM00533">
    <property type="entry name" value="MUTSd"/>
    <property type="match status" value="1"/>
</dbReference>
<dbReference type="NCBIfam" id="NF003810">
    <property type="entry name" value="PRK05399.1"/>
    <property type="match status" value="1"/>
</dbReference>
<dbReference type="Pfam" id="PF00488">
    <property type="entry name" value="MutS_V"/>
    <property type="match status" value="1"/>
</dbReference>
<protein>
    <recommendedName>
        <fullName evidence="2 9">DNA mismatch repair protein MutS</fullName>
    </recommendedName>
</protein>
<evidence type="ECO:0000256" key="8">
    <source>
        <dbReference type="ARBA" id="ARBA00024647"/>
    </source>
</evidence>
<proteinExistence type="inferred from homology"/>
<dbReference type="PANTHER" id="PTHR11361">
    <property type="entry name" value="DNA MISMATCH REPAIR PROTEIN MUTS FAMILY MEMBER"/>
    <property type="match status" value="1"/>
</dbReference>
<dbReference type="InterPro" id="IPR007696">
    <property type="entry name" value="DNA_mismatch_repair_MutS_core"/>
</dbReference>